<dbReference type="EMBL" id="CDMY01000929">
    <property type="protein sequence ID" value="CEM37231.1"/>
    <property type="molecule type" value="Genomic_DNA"/>
</dbReference>
<reference evidence="1 2" key="1">
    <citation type="submission" date="2014-11" db="EMBL/GenBank/DDBJ databases">
        <authorList>
            <person name="Zhu J."/>
            <person name="Qi W."/>
            <person name="Song R."/>
        </authorList>
    </citation>
    <scope>NUCLEOTIDE SEQUENCE [LARGE SCALE GENOMIC DNA]</scope>
</reference>
<dbReference type="AlphaFoldDB" id="A0A0G4H1A7"/>
<sequence>MTMRCWCHLCGATEASADPVEPLRKANPAAYQLVKALLAKSDLGLLYNDSHERKGQIETAFIQEADHDEATGDPLAELRRENPSAYSIVHSLLLKQEMGFDPIAKRHGVEHDDLSFLQITDDPMAAIRLVDPKAFDALIAALKSSKSHVATIYADRIKYQSLLQLTADPLSPLKAHDPQAYALVERILRNSALGKLLSPPAFLQRKGVVIDPTDPLAPLQQANPAAYAIVKALLMKSQLGLNLSRHRPNILLQMGANISSVNVPNLEELAPLKRTDPAAYALVAKLLANMWAHQKNPSGKARSFLQRSMAIRLSHQEPPSTVEGLYATVKRLLRASFFGNLLLQINSHRAHGGADPLAALKAANPAAYSIVKGLLGKSGLASVLTKKGRKEDARGVRPSLLQESSEKPMDTASLMAELTPVLTELSSLDMSAFNSIQKALAGVSGSHVQLSTELRHAKSQAADVLLQTAQKSFPHGRRGGQKRIEDTEDKLIKLRPILDRLRSLDEETFGKLSMMAQQMEDSVNGVPPQHINGDEGKAAQAMSILEALPSKSPFASDDRTKAAPAYGVSVDRASPSNGNLYLGYLSDGATQAHKGEDVVRRFIVENGGARSSRAADTETQADALTQYFRSRTPSTQNVLALIQDKVSVDPLQAVDMLAPIIDKLSSLDPKMARVLRGFVSSIAERVTKG</sequence>
<evidence type="ECO:0000313" key="1">
    <source>
        <dbReference type="EMBL" id="CEM37231.1"/>
    </source>
</evidence>
<keyword evidence="2" id="KW-1185">Reference proteome</keyword>
<dbReference type="InParanoid" id="A0A0G4H1A7"/>
<name>A0A0G4H1A7_VITBC</name>
<gene>
    <name evidence="1" type="ORF">Vbra_6495</name>
</gene>
<organism evidence="1 2">
    <name type="scientific">Vitrella brassicaformis (strain CCMP3155)</name>
    <dbReference type="NCBI Taxonomy" id="1169540"/>
    <lineage>
        <taxon>Eukaryota</taxon>
        <taxon>Sar</taxon>
        <taxon>Alveolata</taxon>
        <taxon>Colpodellida</taxon>
        <taxon>Vitrellaceae</taxon>
        <taxon>Vitrella</taxon>
    </lineage>
</organism>
<proteinExistence type="predicted"/>
<dbReference type="Proteomes" id="UP000041254">
    <property type="component" value="Unassembled WGS sequence"/>
</dbReference>
<accession>A0A0G4H1A7</accession>
<protein>
    <submittedName>
        <fullName evidence="1">Uncharacterized protein</fullName>
    </submittedName>
</protein>
<evidence type="ECO:0000313" key="2">
    <source>
        <dbReference type="Proteomes" id="UP000041254"/>
    </source>
</evidence>
<dbReference type="VEuPathDB" id="CryptoDB:Vbra_6495"/>